<dbReference type="SMART" id="SM00382">
    <property type="entry name" value="AAA"/>
    <property type="match status" value="1"/>
</dbReference>
<evidence type="ECO:0000256" key="1">
    <source>
        <dbReference type="ARBA" id="ARBA00023015"/>
    </source>
</evidence>
<dbReference type="GO" id="GO:0003677">
    <property type="term" value="F:DNA binding"/>
    <property type="evidence" value="ECO:0007669"/>
    <property type="project" value="UniProtKB-KW"/>
</dbReference>
<evidence type="ECO:0000256" key="3">
    <source>
        <dbReference type="ARBA" id="ARBA00023163"/>
    </source>
</evidence>
<dbReference type="PRINTS" id="PR00038">
    <property type="entry name" value="HTHLUXR"/>
</dbReference>
<reference evidence="6" key="1">
    <citation type="submission" date="2019-07" db="EMBL/GenBank/DDBJ databases">
        <title>Arthrobacter KR32 sp. nov., isolated from mountain cheese made of cows milk.</title>
        <authorList>
            <person name="Flegler A."/>
        </authorList>
    </citation>
    <scope>NUCLEOTIDE SEQUENCE [LARGE SCALE GENOMIC DNA]</scope>
    <source>
        <strain evidence="6">KR32</strain>
    </source>
</reference>
<proteinExistence type="predicted"/>
<dbReference type="Gene3D" id="1.10.10.10">
    <property type="entry name" value="Winged helix-like DNA-binding domain superfamily/Winged helix DNA-binding domain"/>
    <property type="match status" value="1"/>
</dbReference>
<dbReference type="InterPro" id="IPR036388">
    <property type="entry name" value="WH-like_DNA-bd_sf"/>
</dbReference>
<dbReference type="PANTHER" id="PTHR44688">
    <property type="entry name" value="DNA-BINDING TRANSCRIPTIONAL ACTIVATOR DEVR_DOSR"/>
    <property type="match status" value="1"/>
</dbReference>
<comment type="caution">
    <text evidence="5">The sequence shown here is derived from an EMBL/GenBank/DDBJ whole genome shotgun (WGS) entry which is preliminary data.</text>
</comment>
<keyword evidence="2" id="KW-0238">DNA-binding</keyword>
<name>A0A7X1NR24_9MICC</name>
<dbReference type="CDD" id="cd06170">
    <property type="entry name" value="LuxR_C_like"/>
    <property type="match status" value="1"/>
</dbReference>
<dbReference type="InterPro" id="IPR041664">
    <property type="entry name" value="AAA_16"/>
</dbReference>
<keyword evidence="6" id="KW-1185">Reference proteome</keyword>
<dbReference type="SUPFAM" id="SSF46894">
    <property type="entry name" value="C-terminal effector domain of the bipartite response regulators"/>
    <property type="match status" value="1"/>
</dbReference>
<dbReference type="InterPro" id="IPR016032">
    <property type="entry name" value="Sig_transdc_resp-reg_C-effctor"/>
</dbReference>
<keyword evidence="1" id="KW-0805">Transcription regulation</keyword>
<dbReference type="InterPro" id="IPR003593">
    <property type="entry name" value="AAA+_ATPase"/>
</dbReference>
<evidence type="ECO:0000259" key="4">
    <source>
        <dbReference type="PROSITE" id="PS50043"/>
    </source>
</evidence>
<dbReference type="Pfam" id="PF13191">
    <property type="entry name" value="AAA_16"/>
    <property type="match status" value="1"/>
</dbReference>
<dbReference type="GO" id="GO:0006355">
    <property type="term" value="P:regulation of DNA-templated transcription"/>
    <property type="evidence" value="ECO:0007669"/>
    <property type="project" value="InterPro"/>
</dbReference>
<evidence type="ECO:0000256" key="2">
    <source>
        <dbReference type="ARBA" id="ARBA00023125"/>
    </source>
</evidence>
<feature type="domain" description="HTH luxR-type" evidence="4">
    <location>
        <begin position="831"/>
        <end position="891"/>
    </location>
</feature>
<dbReference type="InterPro" id="IPR000792">
    <property type="entry name" value="Tscrpt_reg_LuxR_C"/>
</dbReference>
<organism evidence="5 6">
    <name type="scientific">Arthrobacter bussei</name>
    <dbReference type="NCBI Taxonomy" id="2594179"/>
    <lineage>
        <taxon>Bacteria</taxon>
        <taxon>Bacillati</taxon>
        <taxon>Actinomycetota</taxon>
        <taxon>Actinomycetes</taxon>
        <taxon>Micrococcales</taxon>
        <taxon>Micrococcaceae</taxon>
        <taxon>Arthrobacter</taxon>
    </lineage>
</organism>
<dbReference type="AlphaFoldDB" id="A0A7X1NR24"/>
<gene>
    <name evidence="5" type="ORF">FNH21_11950</name>
</gene>
<dbReference type="Proteomes" id="UP000326464">
    <property type="component" value="Unassembled WGS sequence"/>
</dbReference>
<evidence type="ECO:0000313" key="5">
    <source>
        <dbReference type="EMBL" id="MPY11421.1"/>
    </source>
</evidence>
<dbReference type="EMBL" id="VJXX01000003">
    <property type="protein sequence ID" value="MPY11421.1"/>
    <property type="molecule type" value="Genomic_DNA"/>
</dbReference>
<sequence length="891" mass="95181">MIGVGAPIGLVGRERHVKEIVAALDDASGFGAMIVGEAGVGKTAVARAVVEHLRWSAPVLRVTGGTSLRNIPFGALAPYLHTLSVADADSPVAILRAVMSHLSAEKSRSQRPPLIVVDDAHELDTSSSALLAQLVSARRAKVLVLTRTGPSLPPEFVAFSADGLLARSELHPLGVEAVAELCATVLNGPVLTGTSHTLAMVTGGNPMFLLTLLEQGRTEGYLEQRNGVWRLADEQPVVNLRLGDLIRSQLRSRSEDEVEALEVVALAEPIALDALALCVDAVALKGLRDDRLVTVGPAPDQPVSLEQPLYGEVLRSQVPAARSLEIRRRVLAVLEPGAQSLKAFLRTVSWGLECGVPADDRTLLRAAAVANALRDHGFALRAARAVSAPGLRGRALTEIARVQAGRSNVGYAQELVGEALRRCTDLRVAKDVTLLSFELKLKTGASYEDLREDVDRWRSLIATLDLRDGVRVTEDEVFRARLGIRILEAHVLILEGHLSGVEEELRDIMAEPRGSAETRLGGLILLGEVLGSMGRSVEGSTCSGEALAIIEAEGATLLGYREFAAARHVFLLTNSGRAAEAKDVLRTYSRTHPRSIVYFAGWGDFVDGIGALRAGRNRQARDRFLLALEALRDSDVTQVMTLLLGLTAYACALAGDTPRAEALIIEFERTPRRGSRSMRLGGHIFVTATAALLGETPGARADLLSIAATAEKEGFKELAGTALRLSLLLGDLAAVPPIIRVLESVEGSGAADLLDFALAARAKNAEAMVSAATIAGEHGNAAFEFAGLSLALQLMGEQGATRQARSIQRRVVTLGEQREGPVPTPLASVSPAASTPRLTPTERRIVDLVREGYSNREIADAKSVSVRTVEGHLYRIFAKLGVNRREDLRDS</sequence>
<dbReference type="CDD" id="cd00009">
    <property type="entry name" value="AAA"/>
    <property type="match status" value="1"/>
</dbReference>
<dbReference type="Pfam" id="PF00196">
    <property type="entry name" value="GerE"/>
    <property type="match status" value="1"/>
</dbReference>
<dbReference type="PROSITE" id="PS50043">
    <property type="entry name" value="HTH_LUXR_2"/>
    <property type="match status" value="1"/>
</dbReference>
<protein>
    <submittedName>
        <fullName evidence="5">AAA family ATPase</fullName>
    </submittedName>
</protein>
<dbReference type="Gene3D" id="3.40.50.300">
    <property type="entry name" value="P-loop containing nucleotide triphosphate hydrolases"/>
    <property type="match status" value="1"/>
</dbReference>
<keyword evidence="3" id="KW-0804">Transcription</keyword>
<dbReference type="InterPro" id="IPR027417">
    <property type="entry name" value="P-loop_NTPase"/>
</dbReference>
<dbReference type="PANTHER" id="PTHR44688:SF16">
    <property type="entry name" value="DNA-BINDING TRANSCRIPTIONAL ACTIVATOR DEVR_DOSR"/>
    <property type="match status" value="1"/>
</dbReference>
<dbReference type="SUPFAM" id="SSF52540">
    <property type="entry name" value="P-loop containing nucleoside triphosphate hydrolases"/>
    <property type="match status" value="1"/>
</dbReference>
<evidence type="ECO:0000313" key="6">
    <source>
        <dbReference type="Proteomes" id="UP000326464"/>
    </source>
</evidence>
<dbReference type="SMART" id="SM00421">
    <property type="entry name" value="HTH_LUXR"/>
    <property type="match status" value="1"/>
</dbReference>
<accession>A0A7X1NR24</accession>